<dbReference type="PROSITE" id="PS50940">
    <property type="entry name" value="CHIT_BIND_II"/>
    <property type="match status" value="4"/>
</dbReference>
<dbReference type="GO" id="GO:0005576">
    <property type="term" value="C:extracellular region"/>
    <property type="evidence" value="ECO:0007669"/>
    <property type="project" value="InterPro"/>
</dbReference>
<proteinExistence type="predicted"/>
<dbReference type="InterPro" id="IPR036508">
    <property type="entry name" value="Chitin-bd_dom_sf"/>
</dbReference>
<evidence type="ECO:0000256" key="5">
    <source>
        <dbReference type="ARBA" id="ARBA00023180"/>
    </source>
</evidence>
<keyword evidence="5" id="KW-0325">Glycoprotein</keyword>
<evidence type="ECO:0000256" key="4">
    <source>
        <dbReference type="ARBA" id="ARBA00023157"/>
    </source>
</evidence>
<name>A0A6J2T9M6_DROLE</name>
<keyword evidence="3" id="KW-0677">Repeat</keyword>
<feature type="domain" description="Chitin-binding type-2" evidence="7">
    <location>
        <begin position="208"/>
        <end position="275"/>
    </location>
</feature>
<evidence type="ECO:0000313" key="8">
    <source>
        <dbReference type="Proteomes" id="UP000504634"/>
    </source>
</evidence>
<keyword evidence="1" id="KW-0147">Chitin-binding</keyword>
<dbReference type="GeneID" id="115622264"/>
<evidence type="ECO:0000256" key="2">
    <source>
        <dbReference type="ARBA" id="ARBA00022729"/>
    </source>
</evidence>
<dbReference type="SUPFAM" id="SSF57625">
    <property type="entry name" value="Invertebrate chitin-binding proteins"/>
    <property type="match status" value="4"/>
</dbReference>
<evidence type="ECO:0000256" key="6">
    <source>
        <dbReference type="SAM" id="SignalP"/>
    </source>
</evidence>
<feature type="domain" description="Chitin-binding type-2" evidence="7">
    <location>
        <begin position="147"/>
        <end position="203"/>
    </location>
</feature>
<dbReference type="GO" id="GO:0008061">
    <property type="term" value="F:chitin binding"/>
    <property type="evidence" value="ECO:0007669"/>
    <property type="project" value="UniProtKB-KW"/>
</dbReference>
<dbReference type="RefSeq" id="XP_030372025.1">
    <property type="nucleotide sequence ID" value="XM_030516165.1"/>
</dbReference>
<keyword evidence="4" id="KW-1015">Disulfide bond</keyword>
<evidence type="ECO:0000259" key="7">
    <source>
        <dbReference type="PROSITE" id="PS50940"/>
    </source>
</evidence>
<feature type="domain" description="Chitin-binding type-2" evidence="7">
    <location>
        <begin position="24"/>
        <end position="72"/>
    </location>
</feature>
<dbReference type="PANTHER" id="PTHR23301">
    <property type="entry name" value="CHITIN BINDING PERITROPHIN-A"/>
    <property type="match status" value="1"/>
</dbReference>
<sequence>MKALYFLVLAILALEGTFVNARNEDICRIFFDGTVIANPESCSGYITCNNHVATYSTCGGSTPYFDKDKAKCVAWPEDFEDDNACKRVSCTAAVGRFISDPKSCFGYYYCADEETPMYNSCPDNTHFNETTQSCTWKDESECKSTDFDYCSIIKDGVNFDDVTSCDSYYSCKKGVLTSAKCKSQYYNTRTGKCVMKSLVYCPEHPLPDNVCGKASKPKKNEFVSDGATCRGYLFCAEQADGKPDPNPSKNFCPYNTFFDATTQSCRDPIDIKCTEDRCDGRTVEFVLSGTKGCRNYLRCKDQLMVEELSCGNYFFDEHKGACVSEVNVWTACKT</sequence>
<dbReference type="InterPro" id="IPR051940">
    <property type="entry name" value="Chitin_bind-dev_reg"/>
</dbReference>
<dbReference type="InterPro" id="IPR002557">
    <property type="entry name" value="Chitin-bd_dom"/>
</dbReference>
<keyword evidence="8" id="KW-1185">Reference proteome</keyword>
<dbReference type="AlphaFoldDB" id="A0A6J2T9M6"/>
<feature type="domain" description="Chitin-binding type-2" evidence="7">
    <location>
        <begin position="87"/>
        <end position="144"/>
    </location>
</feature>
<feature type="chain" id="PRO_5026874775" evidence="6">
    <location>
        <begin position="22"/>
        <end position="334"/>
    </location>
</feature>
<protein>
    <submittedName>
        <fullName evidence="9">Peritrophin-44</fullName>
    </submittedName>
</protein>
<dbReference type="OrthoDB" id="6020543at2759"/>
<dbReference type="SMART" id="SM00494">
    <property type="entry name" value="ChtBD2"/>
    <property type="match status" value="5"/>
</dbReference>
<evidence type="ECO:0000256" key="1">
    <source>
        <dbReference type="ARBA" id="ARBA00022669"/>
    </source>
</evidence>
<accession>A0A6J2T9M6</accession>
<evidence type="ECO:0000256" key="3">
    <source>
        <dbReference type="ARBA" id="ARBA00022737"/>
    </source>
</evidence>
<feature type="signal peptide" evidence="6">
    <location>
        <begin position="1"/>
        <end position="21"/>
    </location>
</feature>
<organism evidence="8 9">
    <name type="scientific">Drosophila lebanonensis</name>
    <name type="common">Fruit fly</name>
    <name type="synonym">Scaptodrosophila lebanonensis</name>
    <dbReference type="NCBI Taxonomy" id="7225"/>
    <lineage>
        <taxon>Eukaryota</taxon>
        <taxon>Metazoa</taxon>
        <taxon>Ecdysozoa</taxon>
        <taxon>Arthropoda</taxon>
        <taxon>Hexapoda</taxon>
        <taxon>Insecta</taxon>
        <taxon>Pterygota</taxon>
        <taxon>Neoptera</taxon>
        <taxon>Endopterygota</taxon>
        <taxon>Diptera</taxon>
        <taxon>Brachycera</taxon>
        <taxon>Muscomorpha</taxon>
        <taxon>Ephydroidea</taxon>
        <taxon>Drosophilidae</taxon>
        <taxon>Scaptodrosophila</taxon>
    </lineage>
</organism>
<dbReference type="PANTHER" id="PTHR23301:SF106">
    <property type="entry name" value="CHITIN-BINDING TYPE-2 DOMAIN-CONTAINING PROTEIN-RELATED"/>
    <property type="match status" value="1"/>
</dbReference>
<gene>
    <name evidence="9" type="primary">LOC115622264</name>
</gene>
<dbReference type="Gene3D" id="2.170.140.10">
    <property type="entry name" value="Chitin binding domain"/>
    <property type="match status" value="2"/>
</dbReference>
<dbReference type="Proteomes" id="UP000504634">
    <property type="component" value="Unplaced"/>
</dbReference>
<keyword evidence="2 6" id="KW-0732">Signal</keyword>
<dbReference type="Pfam" id="PF01607">
    <property type="entry name" value="CBM_14"/>
    <property type="match status" value="5"/>
</dbReference>
<reference evidence="9" key="1">
    <citation type="submission" date="2025-08" db="UniProtKB">
        <authorList>
            <consortium name="RefSeq"/>
        </authorList>
    </citation>
    <scope>IDENTIFICATION</scope>
    <source>
        <strain evidence="9">11010-0011.00</strain>
        <tissue evidence="9">Whole body</tissue>
    </source>
</reference>
<evidence type="ECO:0000313" key="9">
    <source>
        <dbReference type="RefSeq" id="XP_030372025.1"/>
    </source>
</evidence>